<dbReference type="GO" id="GO:0016020">
    <property type="term" value="C:membrane"/>
    <property type="evidence" value="ECO:0007669"/>
    <property type="project" value="UniProtKB-SubCell"/>
</dbReference>
<feature type="transmembrane region" description="Helical" evidence="12">
    <location>
        <begin position="160"/>
        <end position="177"/>
    </location>
</feature>
<evidence type="ECO:0000256" key="4">
    <source>
        <dbReference type="ARBA" id="ARBA00022670"/>
    </source>
</evidence>
<dbReference type="GO" id="GO:0046872">
    <property type="term" value="F:metal ion binding"/>
    <property type="evidence" value="ECO:0007669"/>
    <property type="project" value="UniProtKB-KW"/>
</dbReference>
<keyword evidence="4" id="KW-0645">Protease</keyword>
<reference evidence="14 15" key="1">
    <citation type="submission" date="2015-01" db="EMBL/GenBank/DDBJ databases">
        <title>Jeotgalibacillus campisalis genome sequencing.</title>
        <authorList>
            <person name="Goh K.M."/>
            <person name="Chan K.-G."/>
            <person name="Yaakop A.S."/>
            <person name="Ee R."/>
            <person name="Gan H.M."/>
            <person name="Chan C.S."/>
        </authorList>
    </citation>
    <scope>NUCLEOTIDE SEQUENCE [LARGE SCALE GENOMIC DNA]</scope>
    <source>
        <strain evidence="14 15">SF-57</strain>
    </source>
</reference>
<comment type="similarity">
    <text evidence="3">Belongs to the peptidase M50B family.</text>
</comment>
<feature type="transmembrane region" description="Helical" evidence="12">
    <location>
        <begin position="66"/>
        <end position="87"/>
    </location>
</feature>
<comment type="cofactor">
    <cofactor evidence="1">
        <name>Zn(2+)</name>
        <dbReference type="ChEBI" id="CHEBI:29105"/>
    </cofactor>
</comment>
<organism evidence="14 15">
    <name type="scientific">Jeotgalibacillus campisalis</name>
    <dbReference type="NCBI Taxonomy" id="220754"/>
    <lineage>
        <taxon>Bacteria</taxon>
        <taxon>Bacillati</taxon>
        <taxon>Bacillota</taxon>
        <taxon>Bacilli</taxon>
        <taxon>Bacillales</taxon>
        <taxon>Caryophanaceae</taxon>
        <taxon>Jeotgalibacillus</taxon>
    </lineage>
</organism>
<dbReference type="Pfam" id="PF02163">
    <property type="entry name" value="Peptidase_M50"/>
    <property type="match status" value="2"/>
</dbReference>
<dbReference type="PANTHER" id="PTHR39188">
    <property type="entry name" value="MEMBRANE-ASSOCIATED ZINC METALLOPROTEASE M50B"/>
    <property type="match status" value="1"/>
</dbReference>
<dbReference type="EMBL" id="JXRR01000017">
    <property type="protein sequence ID" value="KIL46132.1"/>
    <property type="molecule type" value="Genomic_DNA"/>
</dbReference>
<evidence type="ECO:0000256" key="10">
    <source>
        <dbReference type="ARBA" id="ARBA00023049"/>
    </source>
</evidence>
<dbReference type="Proteomes" id="UP000031972">
    <property type="component" value="Unassembled WGS sequence"/>
</dbReference>
<evidence type="ECO:0000256" key="2">
    <source>
        <dbReference type="ARBA" id="ARBA00004141"/>
    </source>
</evidence>
<evidence type="ECO:0000256" key="1">
    <source>
        <dbReference type="ARBA" id="ARBA00001947"/>
    </source>
</evidence>
<evidence type="ECO:0000256" key="11">
    <source>
        <dbReference type="ARBA" id="ARBA00023136"/>
    </source>
</evidence>
<keyword evidence="5 12" id="KW-0812">Transmembrane</keyword>
<comment type="subcellular location">
    <subcellularLocation>
        <location evidence="2">Membrane</location>
        <topology evidence="2">Multi-pass membrane protein</topology>
    </subcellularLocation>
</comment>
<keyword evidence="7" id="KW-0378">Hydrolase</keyword>
<feature type="domain" description="Peptidase M50" evidence="13">
    <location>
        <begin position="91"/>
        <end position="138"/>
    </location>
</feature>
<feature type="domain" description="Peptidase M50" evidence="13">
    <location>
        <begin position="15"/>
        <end position="87"/>
    </location>
</feature>
<evidence type="ECO:0000256" key="8">
    <source>
        <dbReference type="ARBA" id="ARBA00022833"/>
    </source>
</evidence>
<feature type="transmembrane region" description="Helical" evidence="12">
    <location>
        <begin position="137"/>
        <end position="154"/>
    </location>
</feature>
<dbReference type="InterPro" id="IPR008915">
    <property type="entry name" value="Peptidase_M50"/>
</dbReference>
<name>A0A0C2VB27_9BACL</name>
<dbReference type="GO" id="GO:0008237">
    <property type="term" value="F:metallopeptidase activity"/>
    <property type="evidence" value="ECO:0007669"/>
    <property type="project" value="UniProtKB-KW"/>
</dbReference>
<comment type="caution">
    <text evidence="14">The sequence shown here is derived from an EMBL/GenBank/DDBJ whole genome shotgun (WGS) entry which is preliminary data.</text>
</comment>
<dbReference type="AlphaFoldDB" id="A0A0C2VB27"/>
<evidence type="ECO:0000256" key="3">
    <source>
        <dbReference type="ARBA" id="ARBA00007931"/>
    </source>
</evidence>
<keyword evidence="6" id="KW-0479">Metal-binding</keyword>
<gene>
    <name evidence="14" type="ORF">KR50_28070</name>
</gene>
<keyword evidence="10" id="KW-0482">Metalloprotease</keyword>
<evidence type="ECO:0000256" key="5">
    <source>
        <dbReference type="ARBA" id="ARBA00022692"/>
    </source>
</evidence>
<evidence type="ECO:0000256" key="12">
    <source>
        <dbReference type="SAM" id="Phobius"/>
    </source>
</evidence>
<evidence type="ECO:0000313" key="14">
    <source>
        <dbReference type="EMBL" id="KIL46132.1"/>
    </source>
</evidence>
<dbReference type="PATRIC" id="fig|220754.4.peg.2821"/>
<keyword evidence="15" id="KW-1185">Reference proteome</keyword>
<evidence type="ECO:0000313" key="15">
    <source>
        <dbReference type="Proteomes" id="UP000031972"/>
    </source>
</evidence>
<feature type="transmembrane region" description="Helical" evidence="12">
    <location>
        <begin position="99"/>
        <end position="125"/>
    </location>
</feature>
<evidence type="ECO:0000259" key="13">
    <source>
        <dbReference type="Pfam" id="PF02163"/>
    </source>
</evidence>
<dbReference type="GO" id="GO:0006508">
    <property type="term" value="P:proteolysis"/>
    <property type="evidence" value="ECO:0007669"/>
    <property type="project" value="UniProtKB-KW"/>
</dbReference>
<sequence length="265" mass="30199">MLAGISFLTGQFVSFFVLFAIIVIHEFGHTAAAWYFRWKIVSISLLPFGGKLEVEGILDRPLSEELAVVAAGPIQHLLIGAAAFFLLQEWTYYALLQQINLALLLFNILPIWPLDGGRILFLILAKIMPYKQAVKETLLISITGTLITFLVVFFSFGLTVQWVFILVYVAFSCVLQWKHRHMLERQFWLERLTKHTPASHLPRMINITMQAPISQVLSTLKKGQRDMIIVKNKQKTIALIPDHAIIEYYFKHGNSSRTVSSLLQS</sequence>
<protein>
    <recommendedName>
        <fullName evidence="13">Peptidase M50 domain-containing protein</fullName>
    </recommendedName>
</protein>
<evidence type="ECO:0000256" key="6">
    <source>
        <dbReference type="ARBA" id="ARBA00022723"/>
    </source>
</evidence>
<dbReference type="PANTHER" id="PTHR39188:SF3">
    <property type="entry name" value="STAGE IV SPORULATION PROTEIN FB"/>
    <property type="match status" value="1"/>
</dbReference>
<feature type="transmembrane region" description="Helical" evidence="12">
    <location>
        <begin position="12"/>
        <end position="36"/>
    </location>
</feature>
<evidence type="ECO:0000256" key="7">
    <source>
        <dbReference type="ARBA" id="ARBA00022801"/>
    </source>
</evidence>
<keyword evidence="9 12" id="KW-1133">Transmembrane helix</keyword>
<keyword evidence="8" id="KW-0862">Zinc</keyword>
<keyword evidence="11 12" id="KW-0472">Membrane</keyword>
<evidence type="ECO:0000256" key="9">
    <source>
        <dbReference type="ARBA" id="ARBA00022989"/>
    </source>
</evidence>
<accession>A0A0C2VB27</accession>
<proteinExistence type="inferred from homology"/>